<feature type="compositionally biased region" description="Polar residues" evidence="1">
    <location>
        <begin position="1"/>
        <end position="10"/>
    </location>
</feature>
<dbReference type="Proteomes" id="UP000247792">
    <property type="component" value="Unassembled WGS sequence"/>
</dbReference>
<organism evidence="2 3">
    <name type="scientific">Undibacterium pigrum</name>
    <dbReference type="NCBI Taxonomy" id="401470"/>
    <lineage>
        <taxon>Bacteria</taxon>
        <taxon>Pseudomonadati</taxon>
        <taxon>Pseudomonadota</taxon>
        <taxon>Betaproteobacteria</taxon>
        <taxon>Burkholderiales</taxon>
        <taxon>Oxalobacteraceae</taxon>
        <taxon>Undibacterium</taxon>
    </lineage>
</organism>
<dbReference type="RefSeq" id="WP_170133498.1">
    <property type="nucleotide sequence ID" value="NZ_QJKB01000003.1"/>
</dbReference>
<feature type="compositionally biased region" description="Basic and acidic residues" evidence="1">
    <location>
        <begin position="16"/>
        <end position="40"/>
    </location>
</feature>
<feature type="region of interest" description="Disordered" evidence="1">
    <location>
        <begin position="1"/>
        <end position="53"/>
    </location>
</feature>
<accession>A0A318J9Q1</accession>
<keyword evidence="3" id="KW-1185">Reference proteome</keyword>
<dbReference type="EMBL" id="QJKB01000003">
    <property type="protein sequence ID" value="PXX44039.1"/>
    <property type="molecule type" value="Genomic_DNA"/>
</dbReference>
<proteinExistence type="predicted"/>
<evidence type="ECO:0000313" key="3">
    <source>
        <dbReference type="Proteomes" id="UP000247792"/>
    </source>
</evidence>
<evidence type="ECO:0000313" key="2">
    <source>
        <dbReference type="EMBL" id="PXX44039.1"/>
    </source>
</evidence>
<reference evidence="2 3" key="1">
    <citation type="submission" date="2018-05" db="EMBL/GenBank/DDBJ databases">
        <title>Genomic Encyclopedia of Type Strains, Phase IV (KMG-IV): sequencing the most valuable type-strain genomes for metagenomic binning, comparative biology and taxonomic classification.</title>
        <authorList>
            <person name="Goeker M."/>
        </authorList>
    </citation>
    <scope>NUCLEOTIDE SEQUENCE [LARGE SCALE GENOMIC DNA]</scope>
    <source>
        <strain evidence="2 3">DSM 19792</strain>
    </source>
</reference>
<dbReference type="AlphaFoldDB" id="A0A318J9Q1"/>
<evidence type="ECO:0000256" key="1">
    <source>
        <dbReference type="SAM" id="MobiDB-lite"/>
    </source>
</evidence>
<protein>
    <submittedName>
        <fullName evidence="2">Uncharacterized protein</fullName>
    </submittedName>
</protein>
<name>A0A318J9Q1_9BURK</name>
<gene>
    <name evidence="2" type="ORF">DFR42_103308</name>
</gene>
<sequence length="53" mass="5914">MKNSLQEQPTPITPVPEDKDKVIEKKDGDLDPIPDERAPVRDPVISPVIPQKV</sequence>
<comment type="caution">
    <text evidence="2">The sequence shown here is derived from an EMBL/GenBank/DDBJ whole genome shotgun (WGS) entry which is preliminary data.</text>
</comment>